<dbReference type="Proteomes" id="UP001148629">
    <property type="component" value="Unassembled WGS sequence"/>
</dbReference>
<organism evidence="1 2">
    <name type="scientific">Fusarium decemcellulare</name>
    <dbReference type="NCBI Taxonomy" id="57161"/>
    <lineage>
        <taxon>Eukaryota</taxon>
        <taxon>Fungi</taxon>
        <taxon>Dikarya</taxon>
        <taxon>Ascomycota</taxon>
        <taxon>Pezizomycotina</taxon>
        <taxon>Sordariomycetes</taxon>
        <taxon>Hypocreomycetidae</taxon>
        <taxon>Hypocreales</taxon>
        <taxon>Nectriaceae</taxon>
        <taxon>Fusarium</taxon>
        <taxon>Fusarium decemcellulare species complex</taxon>
    </lineage>
</organism>
<evidence type="ECO:0000313" key="2">
    <source>
        <dbReference type="Proteomes" id="UP001148629"/>
    </source>
</evidence>
<dbReference type="EMBL" id="JANRMS010000271">
    <property type="protein sequence ID" value="KAJ3542894.1"/>
    <property type="molecule type" value="Genomic_DNA"/>
</dbReference>
<evidence type="ECO:0000313" key="1">
    <source>
        <dbReference type="EMBL" id="KAJ3542894.1"/>
    </source>
</evidence>
<comment type="caution">
    <text evidence="1">The sequence shown here is derived from an EMBL/GenBank/DDBJ whole genome shotgun (WGS) entry which is preliminary data.</text>
</comment>
<reference evidence="1" key="1">
    <citation type="submission" date="2022-08" db="EMBL/GenBank/DDBJ databases">
        <title>Genome Sequence of Fusarium decemcellulare.</title>
        <authorList>
            <person name="Buettner E."/>
        </authorList>
    </citation>
    <scope>NUCLEOTIDE SEQUENCE</scope>
    <source>
        <strain evidence="1">Babe19</strain>
    </source>
</reference>
<accession>A0ACC1SMP5</accession>
<proteinExistence type="predicted"/>
<keyword evidence="2" id="KW-1185">Reference proteome</keyword>
<sequence length="253" mass="29149">MSRITKSKPREKKTRNLLQDRLDSLVASGEISIATGLQLKVENDGLPLVVDRLPSISRDSLGKIRSRILWNRHSHYYDWQDVYNKLTDLMGDTTETPTCTHKAVWDMMRSTHKKAMEDYDIIMDLYHQLEENPKSVKDLQIRGVLPQRVCRFVGRNAERTCDKERGDFWTGQLSSSHRGLHVLVKEILTYAQEAKENPLRASSIGRNALGCFRTLLDARELKKPGDLMDVEDFRYLMYRADDIARGNREASPA</sequence>
<name>A0ACC1SMP5_9HYPO</name>
<protein>
    <submittedName>
        <fullName evidence="1">Uncharacterized protein</fullName>
    </submittedName>
</protein>
<gene>
    <name evidence="1" type="ORF">NM208_g3863</name>
</gene>